<evidence type="ECO:0000313" key="5">
    <source>
        <dbReference type="Proteomes" id="UP000790347"/>
    </source>
</evidence>
<dbReference type="Proteomes" id="UP000828236">
    <property type="component" value="Unassembled WGS sequence"/>
</dbReference>
<feature type="transmembrane region" description="Helical" evidence="1">
    <location>
        <begin position="293"/>
        <end position="317"/>
    </location>
</feature>
<evidence type="ECO:0000256" key="2">
    <source>
        <dbReference type="SAM" id="SignalP"/>
    </source>
</evidence>
<keyword evidence="1" id="KW-0472">Membrane</keyword>
<evidence type="ECO:0000256" key="1">
    <source>
        <dbReference type="SAM" id="Phobius"/>
    </source>
</evidence>
<gene>
    <name evidence="4" type="ORF">DERF_013052</name>
    <name evidence="3" type="ORF">HUG17_6276</name>
</gene>
<reference evidence="4" key="1">
    <citation type="submission" date="2013-05" db="EMBL/GenBank/DDBJ databases">
        <authorList>
            <person name="Yim A.K.Y."/>
            <person name="Chan T.F."/>
            <person name="Ji K.M."/>
            <person name="Liu X.Y."/>
            <person name="Zhou J.W."/>
            <person name="Li R.Q."/>
            <person name="Yang K.Y."/>
            <person name="Li J."/>
            <person name="Li M."/>
            <person name="Law P.T.W."/>
            <person name="Wu Y.L."/>
            <person name="Cai Z.L."/>
            <person name="Qin H."/>
            <person name="Bao Y."/>
            <person name="Leung R.K.K."/>
            <person name="Ng P.K.S."/>
            <person name="Zou J."/>
            <person name="Zhong X.J."/>
            <person name="Ran P.X."/>
            <person name="Zhong N.S."/>
            <person name="Liu Z.G."/>
            <person name="Tsui S.K.W."/>
        </authorList>
    </citation>
    <scope>NUCLEOTIDE SEQUENCE</scope>
    <source>
        <strain evidence="4">Derf</strain>
        <tissue evidence="4">Whole organism</tissue>
    </source>
</reference>
<name>A0A922KVS5_DERFA</name>
<dbReference type="AlphaFoldDB" id="A0A922KVS5"/>
<keyword evidence="5" id="KW-1185">Reference proteome</keyword>
<sequence>MKTNFCLFLFYGSIIIELIVNVQTKPKTCFELRQEIINHIVAVGPFFHDNYLIFLTNKWIAYNTTINSLIGDIQFDLLTDTEIHDFGPVMNKFISLRHLEKMPISIYLPGHTCDNNNDSELIVTFVSKIDHLYRTYRFDFDMNRLILNVEQSRTNRTYQKIIINDCHNRTILMDNGRLYLLDHNENHNRYNICVQRSNIDRNRMEIGSTINECNDIDQSKLIFSNVRSGFLVSNTGQLYLISKDYLLIFTHNTIIDHDKYFVLTTKSFYEWLDCGDYSYIQQSQQSMNDADRFVSTISGLLFLFFLIYSLFVFYFMFKSNKSSSTYGNKNHNRM</sequence>
<keyword evidence="2" id="KW-0732">Signal</keyword>
<reference evidence="3" key="3">
    <citation type="journal article" date="2021" name="World Allergy Organ. J.">
        <title>Chromosome-level assembly of Dermatophagoides farinae genome and transcriptome reveals two novel allergens Der f 37 and Der f 39.</title>
        <authorList>
            <person name="Chen J."/>
            <person name="Cai Z."/>
            <person name="Fan D."/>
            <person name="Hu J."/>
            <person name="Hou Y."/>
            <person name="He Y."/>
            <person name="Zhang Z."/>
            <person name="Zhao Z."/>
            <person name="Gao P."/>
            <person name="Hu W."/>
            <person name="Sun J."/>
            <person name="Li J."/>
            <person name="Ji K."/>
        </authorList>
    </citation>
    <scope>NUCLEOTIDE SEQUENCE</scope>
    <source>
        <strain evidence="3">JKM2019</strain>
    </source>
</reference>
<protein>
    <submittedName>
        <fullName evidence="4">Uncharacterized protein</fullName>
    </submittedName>
</protein>
<proteinExistence type="predicted"/>
<dbReference type="Proteomes" id="UP000790347">
    <property type="component" value="Unassembled WGS sequence"/>
</dbReference>
<dbReference type="EMBL" id="SDOV01000002">
    <property type="protein sequence ID" value="KAH7643914.1"/>
    <property type="molecule type" value="Genomic_DNA"/>
</dbReference>
<organism evidence="4 5">
    <name type="scientific">Dermatophagoides farinae</name>
    <name type="common">American house dust mite</name>
    <dbReference type="NCBI Taxonomy" id="6954"/>
    <lineage>
        <taxon>Eukaryota</taxon>
        <taxon>Metazoa</taxon>
        <taxon>Ecdysozoa</taxon>
        <taxon>Arthropoda</taxon>
        <taxon>Chelicerata</taxon>
        <taxon>Arachnida</taxon>
        <taxon>Acari</taxon>
        <taxon>Acariformes</taxon>
        <taxon>Sarcoptiformes</taxon>
        <taxon>Astigmata</taxon>
        <taxon>Psoroptidia</taxon>
        <taxon>Analgoidea</taxon>
        <taxon>Pyroglyphidae</taxon>
        <taxon>Dermatophagoidinae</taxon>
        <taxon>Dermatophagoides</taxon>
    </lineage>
</organism>
<dbReference type="EMBL" id="ASGP02000007">
    <property type="protein sequence ID" value="KAH9497039.1"/>
    <property type="molecule type" value="Genomic_DNA"/>
</dbReference>
<reference evidence="3" key="2">
    <citation type="submission" date="2020-06" db="EMBL/GenBank/DDBJ databases">
        <authorList>
            <person name="Ji K."/>
            <person name="Li J."/>
        </authorList>
    </citation>
    <scope>NUCLEOTIDE SEQUENCE</scope>
    <source>
        <strain evidence="3">JKM2019</strain>
        <tissue evidence="3">Whole body</tissue>
    </source>
</reference>
<evidence type="ECO:0000313" key="4">
    <source>
        <dbReference type="EMBL" id="KAH9497039.1"/>
    </source>
</evidence>
<evidence type="ECO:0000313" key="3">
    <source>
        <dbReference type="EMBL" id="KAH7643914.1"/>
    </source>
</evidence>
<accession>A0A922KVS5</accession>
<feature type="chain" id="PRO_5038324734" evidence="2">
    <location>
        <begin position="25"/>
        <end position="334"/>
    </location>
</feature>
<reference evidence="4" key="4">
    <citation type="journal article" date="2022" name="Res Sq">
        <title>Comparative Genomics Reveals Insights into the Divergent Evolution of Astigmatic Mites and Household Pest Adaptations.</title>
        <authorList>
            <person name="Xiong Q."/>
            <person name="Wan A.T.-Y."/>
            <person name="Liu X.-Y."/>
            <person name="Fung C.S.-H."/>
            <person name="Xiao X."/>
            <person name="Malainual N."/>
            <person name="Hou J."/>
            <person name="Wang L."/>
            <person name="Wang M."/>
            <person name="Yang K."/>
            <person name="Cui Y."/>
            <person name="Leung E."/>
            <person name="Nong W."/>
            <person name="Shin S.-K."/>
            <person name="Au S."/>
            <person name="Jeong K.Y."/>
            <person name="Chew F.T."/>
            <person name="Hui J."/>
            <person name="Leung T.F."/>
            <person name="Tungtrongchitr A."/>
            <person name="Zhong N."/>
            <person name="Liu Z."/>
            <person name="Tsui S."/>
        </authorList>
    </citation>
    <scope>NUCLEOTIDE SEQUENCE</scope>
    <source>
        <strain evidence="4">Derf</strain>
        <tissue evidence="4">Whole organism</tissue>
    </source>
</reference>
<feature type="signal peptide" evidence="2">
    <location>
        <begin position="1"/>
        <end position="24"/>
    </location>
</feature>
<comment type="caution">
    <text evidence="4">The sequence shown here is derived from an EMBL/GenBank/DDBJ whole genome shotgun (WGS) entry which is preliminary data.</text>
</comment>
<keyword evidence="1" id="KW-0812">Transmembrane</keyword>
<keyword evidence="1" id="KW-1133">Transmembrane helix</keyword>
<dbReference type="OrthoDB" id="10366635at2759"/>